<feature type="domain" description="Peptidase S8/S53" evidence="6">
    <location>
        <begin position="40"/>
        <end position="111"/>
    </location>
</feature>
<comment type="caution">
    <text evidence="5">Lacks conserved residue(s) required for the propagation of feature annotation.</text>
</comment>
<dbReference type="GO" id="GO:0005615">
    <property type="term" value="C:extracellular space"/>
    <property type="evidence" value="ECO:0007669"/>
    <property type="project" value="TreeGrafter"/>
</dbReference>
<keyword evidence="8" id="KW-1185">Reference proteome</keyword>
<dbReference type="PROSITE" id="PS00138">
    <property type="entry name" value="SUBTILASE_SER"/>
    <property type="match status" value="1"/>
</dbReference>
<keyword evidence="3" id="KW-0378">Hydrolase</keyword>
<sequence length="134" mass="13972">MHVIVAAGIADQNQCFNGPAQQADWRVRDVGHVVVGELGSNFGPCLTLFAPGYSMTFASGDDDSAMVVQSGTSFAAPLVAGTIAAYVTMHGNQSPAQMKTLLLRNAVTRAGIRDLDGSPDNLLQAPILAVSEVQ</sequence>
<dbReference type="GO" id="GO:0006508">
    <property type="term" value="P:proteolysis"/>
    <property type="evidence" value="ECO:0007669"/>
    <property type="project" value="UniProtKB-KW"/>
</dbReference>
<dbReference type="PANTHER" id="PTHR43806">
    <property type="entry name" value="PEPTIDASE S8"/>
    <property type="match status" value="1"/>
</dbReference>
<dbReference type="GO" id="GO:0004252">
    <property type="term" value="F:serine-type endopeptidase activity"/>
    <property type="evidence" value="ECO:0007669"/>
    <property type="project" value="InterPro"/>
</dbReference>
<evidence type="ECO:0000256" key="4">
    <source>
        <dbReference type="ARBA" id="ARBA00022825"/>
    </source>
</evidence>
<dbReference type="PANTHER" id="PTHR43806:SF11">
    <property type="entry name" value="CEREVISIN-RELATED"/>
    <property type="match status" value="1"/>
</dbReference>
<proteinExistence type="inferred from homology"/>
<dbReference type="Gene3D" id="3.40.50.200">
    <property type="entry name" value="Peptidase S8/S53 domain"/>
    <property type="match status" value="1"/>
</dbReference>
<comment type="similarity">
    <text evidence="1 5">Belongs to the peptidase S8 family.</text>
</comment>
<name>A0AAD7N9X1_9AGAR</name>
<evidence type="ECO:0000259" key="6">
    <source>
        <dbReference type="Pfam" id="PF00082"/>
    </source>
</evidence>
<dbReference type="InterPro" id="IPR000209">
    <property type="entry name" value="Peptidase_S8/S53_dom"/>
</dbReference>
<dbReference type="InterPro" id="IPR023828">
    <property type="entry name" value="Peptidase_S8_Ser-AS"/>
</dbReference>
<accession>A0AAD7N9X1</accession>
<evidence type="ECO:0000256" key="3">
    <source>
        <dbReference type="ARBA" id="ARBA00022801"/>
    </source>
</evidence>
<gene>
    <name evidence="7" type="ORF">B0H16DRAFT_1724135</name>
</gene>
<organism evidence="7 8">
    <name type="scientific">Mycena metata</name>
    <dbReference type="NCBI Taxonomy" id="1033252"/>
    <lineage>
        <taxon>Eukaryota</taxon>
        <taxon>Fungi</taxon>
        <taxon>Dikarya</taxon>
        <taxon>Basidiomycota</taxon>
        <taxon>Agaricomycotina</taxon>
        <taxon>Agaricomycetes</taxon>
        <taxon>Agaricomycetidae</taxon>
        <taxon>Agaricales</taxon>
        <taxon>Marasmiineae</taxon>
        <taxon>Mycenaceae</taxon>
        <taxon>Mycena</taxon>
    </lineage>
</organism>
<keyword evidence="4" id="KW-0720">Serine protease</keyword>
<evidence type="ECO:0000256" key="2">
    <source>
        <dbReference type="ARBA" id="ARBA00022670"/>
    </source>
</evidence>
<reference evidence="7" key="1">
    <citation type="submission" date="2023-03" db="EMBL/GenBank/DDBJ databases">
        <title>Massive genome expansion in bonnet fungi (Mycena s.s.) driven by repeated elements and novel gene families across ecological guilds.</title>
        <authorList>
            <consortium name="Lawrence Berkeley National Laboratory"/>
            <person name="Harder C.B."/>
            <person name="Miyauchi S."/>
            <person name="Viragh M."/>
            <person name="Kuo A."/>
            <person name="Thoen E."/>
            <person name="Andreopoulos B."/>
            <person name="Lu D."/>
            <person name="Skrede I."/>
            <person name="Drula E."/>
            <person name="Henrissat B."/>
            <person name="Morin E."/>
            <person name="Kohler A."/>
            <person name="Barry K."/>
            <person name="LaButti K."/>
            <person name="Morin E."/>
            <person name="Salamov A."/>
            <person name="Lipzen A."/>
            <person name="Mereny Z."/>
            <person name="Hegedus B."/>
            <person name="Baldrian P."/>
            <person name="Stursova M."/>
            <person name="Weitz H."/>
            <person name="Taylor A."/>
            <person name="Grigoriev I.V."/>
            <person name="Nagy L.G."/>
            <person name="Martin F."/>
            <person name="Kauserud H."/>
        </authorList>
    </citation>
    <scope>NUCLEOTIDE SEQUENCE</scope>
    <source>
        <strain evidence="7">CBHHK182m</strain>
    </source>
</reference>
<evidence type="ECO:0000313" key="8">
    <source>
        <dbReference type="Proteomes" id="UP001215598"/>
    </source>
</evidence>
<dbReference type="InterPro" id="IPR036852">
    <property type="entry name" value="Peptidase_S8/S53_dom_sf"/>
</dbReference>
<dbReference type="Proteomes" id="UP001215598">
    <property type="component" value="Unassembled WGS sequence"/>
</dbReference>
<dbReference type="PROSITE" id="PS51892">
    <property type="entry name" value="SUBTILASE"/>
    <property type="match status" value="1"/>
</dbReference>
<dbReference type="SUPFAM" id="SSF52743">
    <property type="entry name" value="Subtilisin-like"/>
    <property type="match status" value="1"/>
</dbReference>
<dbReference type="Pfam" id="PF00082">
    <property type="entry name" value="Peptidase_S8"/>
    <property type="match status" value="1"/>
</dbReference>
<dbReference type="AlphaFoldDB" id="A0AAD7N9X1"/>
<protein>
    <recommendedName>
        <fullName evidence="6">Peptidase S8/S53 domain-containing protein</fullName>
    </recommendedName>
</protein>
<dbReference type="EMBL" id="JARKIB010000062">
    <property type="protein sequence ID" value="KAJ7751413.1"/>
    <property type="molecule type" value="Genomic_DNA"/>
</dbReference>
<evidence type="ECO:0000313" key="7">
    <source>
        <dbReference type="EMBL" id="KAJ7751413.1"/>
    </source>
</evidence>
<evidence type="ECO:0000256" key="5">
    <source>
        <dbReference type="PROSITE-ProRule" id="PRU01240"/>
    </source>
</evidence>
<dbReference type="InterPro" id="IPR050131">
    <property type="entry name" value="Peptidase_S8_subtilisin-like"/>
</dbReference>
<comment type="caution">
    <text evidence="7">The sequence shown here is derived from an EMBL/GenBank/DDBJ whole genome shotgun (WGS) entry which is preliminary data.</text>
</comment>
<keyword evidence="2" id="KW-0645">Protease</keyword>
<evidence type="ECO:0000256" key="1">
    <source>
        <dbReference type="ARBA" id="ARBA00011073"/>
    </source>
</evidence>